<keyword evidence="3" id="KW-1185">Reference proteome</keyword>
<accession>A0A1C3U1Z4</accession>
<reference evidence="3" key="1">
    <citation type="submission" date="2016-08" db="EMBL/GenBank/DDBJ databases">
        <authorList>
            <person name="Varghese N."/>
            <person name="Submissions Spin"/>
        </authorList>
    </citation>
    <scope>NUCLEOTIDE SEQUENCE [LARGE SCALE GENOMIC DNA]</scope>
    <source>
        <strain evidence="3">HAMBI 2971</strain>
    </source>
</reference>
<feature type="chain" id="PRO_5008682641" evidence="1">
    <location>
        <begin position="27"/>
        <end position="142"/>
    </location>
</feature>
<proteinExistence type="predicted"/>
<dbReference type="Proteomes" id="UP000199435">
    <property type="component" value="Unassembled WGS sequence"/>
</dbReference>
<dbReference type="AlphaFoldDB" id="A0A1C3U1Z4"/>
<name>A0A1C3U1Z4_9HYPH</name>
<protein>
    <submittedName>
        <fullName evidence="2">BA14K-like protein</fullName>
    </submittedName>
</protein>
<organism evidence="2 3">
    <name type="scientific">Rhizobium miluonense</name>
    <dbReference type="NCBI Taxonomy" id="411945"/>
    <lineage>
        <taxon>Bacteria</taxon>
        <taxon>Pseudomonadati</taxon>
        <taxon>Pseudomonadota</taxon>
        <taxon>Alphaproteobacteria</taxon>
        <taxon>Hyphomicrobiales</taxon>
        <taxon>Rhizobiaceae</taxon>
        <taxon>Rhizobium/Agrobacterium group</taxon>
        <taxon>Rhizobium</taxon>
    </lineage>
</organism>
<gene>
    <name evidence="2" type="ORF">GA0061102_1001352</name>
</gene>
<evidence type="ECO:0000313" key="2">
    <source>
        <dbReference type="EMBL" id="SCB09469.1"/>
    </source>
</evidence>
<evidence type="ECO:0000313" key="3">
    <source>
        <dbReference type="Proteomes" id="UP000199435"/>
    </source>
</evidence>
<dbReference type="OrthoDB" id="8117189at2"/>
<evidence type="ECO:0000256" key="1">
    <source>
        <dbReference type="SAM" id="SignalP"/>
    </source>
</evidence>
<sequence>MAVFHRIALGCALGFALLGQAGLAVAASDPPRIVISPPSTNSVICDSRGCFGFGERQFYTRPGQPLPITPPYNGGVNNYDNPRIVIQPRETYTPPREVYPSPAQQRSRHEMWCAERYRTYNAGTNLYSTINHGFKECHSPFD</sequence>
<keyword evidence="1" id="KW-0732">Signal</keyword>
<dbReference type="RefSeq" id="WP_092843432.1">
    <property type="nucleotide sequence ID" value="NZ_FMAH01000001.1"/>
</dbReference>
<dbReference type="EMBL" id="FMAH01000001">
    <property type="protein sequence ID" value="SCB09469.1"/>
    <property type="molecule type" value="Genomic_DNA"/>
</dbReference>
<feature type="signal peptide" evidence="1">
    <location>
        <begin position="1"/>
        <end position="26"/>
    </location>
</feature>